<dbReference type="GO" id="GO:0005524">
    <property type="term" value="F:ATP binding"/>
    <property type="evidence" value="ECO:0007669"/>
    <property type="project" value="UniProtKB-KW"/>
</dbReference>
<dbReference type="AlphaFoldDB" id="A0AAN7C2M7"/>
<evidence type="ECO:0000256" key="2">
    <source>
        <dbReference type="ARBA" id="ARBA00022741"/>
    </source>
</evidence>
<dbReference type="EC" id="3.6.4.13" evidence="1"/>
<feature type="domain" description="S1 motif" evidence="8">
    <location>
        <begin position="167"/>
        <end position="236"/>
    </location>
</feature>
<dbReference type="PROSITE" id="PS50126">
    <property type="entry name" value="S1"/>
    <property type="match status" value="1"/>
</dbReference>
<dbReference type="SMART" id="SM00487">
    <property type="entry name" value="DEXDc"/>
    <property type="match status" value="1"/>
</dbReference>
<dbReference type="Gene3D" id="2.40.50.140">
    <property type="entry name" value="Nucleic acid-binding proteins"/>
    <property type="match status" value="1"/>
</dbReference>
<evidence type="ECO:0000256" key="4">
    <source>
        <dbReference type="ARBA" id="ARBA00022840"/>
    </source>
</evidence>
<dbReference type="SMART" id="SM00316">
    <property type="entry name" value="S1"/>
    <property type="match status" value="1"/>
</dbReference>
<accession>A0AAN7C2M7</accession>
<evidence type="ECO:0000256" key="5">
    <source>
        <dbReference type="ARBA" id="ARBA00023187"/>
    </source>
</evidence>
<dbReference type="Pfam" id="PF04408">
    <property type="entry name" value="WHD_HA2"/>
    <property type="match status" value="1"/>
</dbReference>
<dbReference type="FunFam" id="2.40.50.140:FF:000061">
    <property type="entry name" value="ATP-dependent RNA helicase DHX8"/>
    <property type="match status" value="1"/>
</dbReference>
<feature type="region of interest" description="Disordered" evidence="7">
    <location>
        <begin position="387"/>
        <end position="420"/>
    </location>
</feature>
<feature type="compositionally biased region" description="Basic residues" evidence="7">
    <location>
        <begin position="94"/>
        <end position="103"/>
    </location>
</feature>
<feature type="compositionally biased region" description="Low complexity" evidence="7">
    <location>
        <begin position="387"/>
        <end position="396"/>
    </location>
</feature>
<dbReference type="SMART" id="SM00490">
    <property type="entry name" value="HELICc"/>
    <property type="match status" value="1"/>
</dbReference>
<keyword evidence="6" id="KW-0539">Nucleus</keyword>
<dbReference type="EMBL" id="MU860451">
    <property type="protein sequence ID" value="KAK4233907.1"/>
    <property type="molecule type" value="Genomic_DNA"/>
</dbReference>
<proteinExistence type="predicted"/>
<dbReference type="InterPro" id="IPR001650">
    <property type="entry name" value="Helicase_C-like"/>
</dbReference>
<dbReference type="PROSITE" id="PS51192">
    <property type="entry name" value="HELICASE_ATP_BIND_1"/>
    <property type="match status" value="1"/>
</dbReference>
<dbReference type="PANTHER" id="PTHR18934:SF85">
    <property type="entry name" value="ATP-DEPENDENT RNA HELICASE DHX8"/>
    <property type="match status" value="1"/>
</dbReference>
<sequence length="1047" mass="116672">MDDLFNLQLVGLVNKVASELHNHLGVVDKNLAEFIAQRLDSDTFKTFELKMSRIGADSVPRSLLHSIDRLIQMMHPSMTAMNAATHDEPGKQRIMQKRGRSRNRSGSPQTGQRRRSRSASSDRDRPRRRPRDGDVCRARVVHRQQRDRQGGDGKDRRLEGDEAPVLYRIYDGHVTGTKDFGVFVSLHGVRGNLTGLVHVSQLAHGRNHPSNSVERGQRVKVKIVSIDGARIGLSMKDVDQDTGRDLAPHVEFGSGANMQLLGRGRSGHTDAGFQRPDSAMRQGRRMTSPERWKIRQLIASGVVKASDFPNLDDNAGLRVDGHMELEEDLYMEVREEEPPFLVGQTRQSLELSPIRIVKAPDGSLNRAVMSGTALAKERAELRQQQAGAAAEAAANGENKHKFASDVRSVMSRTTKPNSIPSRKLVAQPKDQLSGKRTDMTIKQQRESLPIFAFRDQLIDAIRQIGGIIGCTQPRRVAAMSVAKRVAEEVGCILGEEVGYSIRFEDCTSQATKIKFMTDGTLQREILLDPDLEKYSVIMLDEAHERTIATDVLFALLKRTLKKRPDLKVITTSATLDAEKFSSYFNNAPIFTIPGRTYPVDILYSREPESGYLGAALTTVMEIHLTEPSADILLFLTGQEEIDTSCEILSQRMKALGPDVPELVILRMYAALPPEMQSRIFEPAPPGGRKAVIATNIAETSITIDNIYYVVDPGFVKQDAYDPKLGMDSLIVTPISQAQANQRAGRAGRTGPGKCFRLYTEAAYQSEMLPSPIPAIQCQKVCTTILMHKAMGIKDLLHFDFMDPPPVNTMLAALEELYSLGALDDEGILTRLGRRIANFPLNLSLAKVLIVTSELGCSDEILSIEKQAQADQKKAKFHDPHGDHLTLLNAKDVREQLVTIMERYRQPIVSCGRETDRVRRALCAGFFRKAARREPEAGAGCYKTIVQGTGVYMHPSSVLFGKQAEWVIYHELVFTSREYMHWTTSIEPKWLVDAAPTFFKLTGTNGTMSKRRKQERIEPLYNRFKGKDDWRLSAQRRGGRGGGGGTWG</sequence>
<dbReference type="GO" id="GO:0003724">
    <property type="term" value="F:RNA helicase activity"/>
    <property type="evidence" value="ECO:0007669"/>
    <property type="project" value="UniProtKB-EC"/>
</dbReference>
<evidence type="ECO:0000259" key="10">
    <source>
        <dbReference type="PROSITE" id="PS51194"/>
    </source>
</evidence>
<feature type="region of interest" description="Disordered" evidence="7">
    <location>
        <begin position="83"/>
        <end position="159"/>
    </location>
</feature>
<dbReference type="InterPro" id="IPR002464">
    <property type="entry name" value="DNA/RNA_helicase_DEAH_CS"/>
</dbReference>
<dbReference type="Pfam" id="PF00575">
    <property type="entry name" value="S1"/>
    <property type="match status" value="1"/>
</dbReference>
<keyword evidence="3" id="KW-0378">Hydrolase</keyword>
<evidence type="ECO:0000313" key="12">
    <source>
        <dbReference type="Proteomes" id="UP001303760"/>
    </source>
</evidence>
<comment type="caution">
    <text evidence="11">The sequence shown here is derived from an EMBL/GenBank/DDBJ whole genome shotgun (WGS) entry which is preliminary data.</text>
</comment>
<dbReference type="InterPro" id="IPR027417">
    <property type="entry name" value="P-loop_NTPase"/>
</dbReference>
<evidence type="ECO:0000259" key="8">
    <source>
        <dbReference type="PROSITE" id="PS50126"/>
    </source>
</evidence>
<dbReference type="FunFam" id="3.40.50.300:FF:001922">
    <property type="entry name" value="DEAH (Asp-Glu-Ala-His) box polypeptide 29"/>
    <property type="match status" value="1"/>
</dbReference>
<keyword evidence="12" id="KW-1185">Reference proteome</keyword>
<dbReference type="PROSITE" id="PS00690">
    <property type="entry name" value="DEAH_ATP_HELICASE"/>
    <property type="match status" value="1"/>
</dbReference>
<dbReference type="InterPro" id="IPR007502">
    <property type="entry name" value="Helicase-assoc_dom"/>
</dbReference>
<dbReference type="Gene3D" id="3.40.50.300">
    <property type="entry name" value="P-loop containing nucleotide triphosphate hydrolases"/>
    <property type="match status" value="2"/>
</dbReference>
<dbReference type="GO" id="GO:0000390">
    <property type="term" value="P:spliceosomal complex disassembly"/>
    <property type="evidence" value="ECO:0007669"/>
    <property type="project" value="TreeGrafter"/>
</dbReference>
<dbReference type="InterPro" id="IPR012340">
    <property type="entry name" value="NA-bd_OB-fold"/>
</dbReference>
<dbReference type="Pfam" id="PF07717">
    <property type="entry name" value="OB_NTP_bind"/>
    <property type="match status" value="1"/>
</dbReference>
<dbReference type="SUPFAM" id="SSF52540">
    <property type="entry name" value="P-loop containing nucleoside triphosphate hydrolases"/>
    <property type="match status" value="1"/>
</dbReference>
<dbReference type="GO" id="GO:0016787">
    <property type="term" value="F:hydrolase activity"/>
    <property type="evidence" value="ECO:0007669"/>
    <property type="project" value="UniProtKB-KW"/>
</dbReference>
<feature type="domain" description="Helicase ATP-binding" evidence="9">
    <location>
        <begin position="422"/>
        <end position="593"/>
    </location>
</feature>
<dbReference type="GO" id="GO:0071013">
    <property type="term" value="C:catalytic step 2 spliceosome"/>
    <property type="evidence" value="ECO:0007669"/>
    <property type="project" value="TreeGrafter"/>
</dbReference>
<keyword evidence="2" id="KW-0547">Nucleotide-binding</keyword>
<evidence type="ECO:0000259" key="9">
    <source>
        <dbReference type="PROSITE" id="PS51192"/>
    </source>
</evidence>
<evidence type="ECO:0000256" key="6">
    <source>
        <dbReference type="ARBA" id="ARBA00023242"/>
    </source>
</evidence>
<protein>
    <recommendedName>
        <fullName evidence="1">RNA helicase</fullName>
        <ecNumber evidence="1">3.6.4.13</ecNumber>
    </recommendedName>
</protein>
<dbReference type="InterPro" id="IPR014001">
    <property type="entry name" value="Helicase_ATP-bd"/>
</dbReference>
<evidence type="ECO:0000256" key="7">
    <source>
        <dbReference type="SAM" id="MobiDB-lite"/>
    </source>
</evidence>
<organism evidence="11 12">
    <name type="scientific">Achaetomium macrosporum</name>
    <dbReference type="NCBI Taxonomy" id="79813"/>
    <lineage>
        <taxon>Eukaryota</taxon>
        <taxon>Fungi</taxon>
        <taxon>Dikarya</taxon>
        <taxon>Ascomycota</taxon>
        <taxon>Pezizomycotina</taxon>
        <taxon>Sordariomycetes</taxon>
        <taxon>Sordariomycetidae</taxon>
        <taxon>Sordariales</taxon>
        <taxon>Chaetomiaceae</taxon>
        <taxon>Achaetomium</taxon>
    </lineage>
</organism>
<dbReference type="PROSITE" id="PS51194">
    <property type="entry name" value="HELICASE_CTER"/>
    <property type="match status" value="1"/>
</dbReference>
<dbReference type="PANTHER" id="PTHR18934">
    <property type="entry name" value="ATP-DEPENDENT RNA HELICASE"/>
    <property type="match status" value="1"/>
</dbReference>
<dbReference type="InterPro" id="IPR049621">
    <property type="entry name" value="S1_DHX8_helicase"/>
</dbReference>
<keyword evidence="4" id="KW-0067">ATP-binding</keyword>
<dbReference type="Proteomes" id="UP001303760">
    <property type="component" value="Unassembled WGS sequence"/>
</dbReference>
<dbReference type="InterPro" id="IPR011709">
    <property type="entry name" value="DEAD-box_helicase_OB_fold"/>
</dbReference>
<evidence type="ECO:0000313" key="11">
    <source>
        <dbReference type="EMBL" id="KAK4233907.1"/>
    </source>
</evidence>
<dbReference type="Pfam" id="PF00271">
    <property type="entry name" value="Helicase_C"/>
    <property type="match status" value="1"/>
</dbReference>
<dbReference type="GO" id="GO:0003723">
    <property type="term" value="F:RNA binding"/>
    <property type="evidence" value="ECO:0007669"/>
    <property type="project" value="TreeGrafter"/>
</dbReference>
<feature type="compositionally biased region" description="Polar residues" evidence="7">
    <location>
        <begin position="410"/>
        <end position="420"/>
    </location>
</feature>
<dbReference type="SUPFAM" id="SSF50249">
    <property type="entry name" value="Nucleic acid-binding proteins"/>
    <property type="match status" value="1"/>
</dbReference>
<keyword evidence="5" id="KW-0508">mRNA splicing</keyword>
<dbReference type="CDD" id="cd05684">
    <property type="entry name" value="S1_DHX8_helicase"/>
    <property type="match status" value="1"/>
</dbReference>
<dbReference type="SMART" id="SM00847">
    <property type="entry name" value="HA2"/>
    <property type="match status" value="1"/>
</dbReference>
<dbReference type="CDD" id="cd18791">
    <property type="entry name" value="SF2_C_RHA"/>
    <property type="match status" value="1"/>
</dbReference>
<feature type="compositionally biased region" description="Basic and acidic residues" evidence="7">
    <location>
        <begin position="144"/>
        <end position="159"/>
    </location>
</feature>
<dbReference type="InterPro" id="IPR003029">
    <property type="entry name" value="S1_domain"/>
</dbReference>
<reference evidence="11" key="1">
    <citation type="journal article" date="2023" name="Mol. Phylogenet. Evol.">
        <title>Genome-scale phylogeny and comparative genomics of the fungal order Sordariales.</title>
        <authorList>
            <person name="Hensen N."/>
            <person name="Bonometti L."/>
            <person name="Westerberg I."/>
            <person name="Brannstrom I.O."/>
            <person name="Guillou S."/>
            <person name="Cros-Aarteil S."/>
            <person name="Calhoun S."/>
            <person name="Haridas S."/>
            <person name="Kuo A."/>
            <person name="Mondo S."/>
            <person name="Pangilinan J."/>
            <person name="Riley R."/>
            <person name="LaButti K."/>
            <person name="Andreopoulos B."/>
            <person name="Lipzen A."/>
            <person name="Chen C."/>
            <person name="Yan M."/>
            <person name="Daum C."/>
            <person name="Ng V."/>
            <person name="Clum A."/>
            <person name="Steindorff A."/>
            <person name="Ohm R.A."/>
            <person name="Martin F."/>
            <person name="Silar P."/>
            <person name="Natvig D.O."/>
            <person name="Lalanne C."/>
            <person name="Gautier V."/>
            <person name="Ament-Velasquez S.L."/>
            <person name="Kruys A."/>
            <person name="Hutchinson M.I."/>
            <person name="Powell A.J."/>
            <person name="Barry K."/>
            <person name="Miller A.N."/>
            <person name="Grigoriev I.V."/>
            <person name="Debuchy R."/>
            <person name="Gladieux P."/>
            <person name="Hiltunen Thoren M."/>
            <person name="Johannesson H."/>
        </authorList>
    </citation>
    <scope>NUCLEOTIDE SEQUENCE</scope>
    <source>
        <strain evidence="11">CBS 532.94</strain>
    </source>
</reference>
<dbReference type="Gene3D" id="1.20.120.1080">
    <property type="match status" value="1"/>
</dbReference>
<evidence type="ECO:0000256" key="3">
    <source>
        <dbReference type="ARBA" id="ARBA00022801"/>
    </source>
</evidence>
<feature type="domain" description="Helicase C-terminal" evidence="10">
    <location>
        <begin position="615"/>
        <end position="796"/>
    </location>
</feature>
<evidence type="ECO:0000256" key="1">
    <source>
        <dbReference type="ARBA" id="ARBA00012552"/>
    </source>
</evidence>
<gene>
    <name evidence="11" type="ORF">C8A03DRAFT_47649</name>
</gene>
<keyword evidence="11" id="KW-0347">Helicase</keyword>
<keyword evidence="5" id="KW-0507">mRNA processing</keyword>
<feature type="region of interest" description="Disordered" evidence="7">
    <location>
        <begin position="261"/>
        <end position="288"/>
    </location>
</feature>
<dbReference type="InterPro" id="IPR048333">
    <property type="entry name" value="HA2_WH"/>
</dbReference>
<dbReference type="FunFam" id="3.40.50.300:FF:000101">
    <property type="entry name" value="Pre-mRNA-splicing factor ATP-dependent RNA helicase"/>
    <property type="match status" value="1"/>
</dbReference>
<reference evidence="11" key="2">
    <citation type="submission" date="2023-05" db="EMBL/GenBank/DDBJ databases">
        <authorList>
            <consortium name="Lawrence Berkeley National Laboratory"/>
            <person name="Steindorff A."/>
            <person name="Hensen N."/>
            <person name="Bonometti L."/>
            <person name="Westerberg I."/>
            <person name="Brannstrom I.O."/>
            <person name="Guillou S."/>
            <person name="Cros-Aarteil S."/>
            <person name="Calhoun S."/>
            <person name="Haridas S."/>
            <person name="Kuo A."/>
            <person name="Mondo S."/>
            <person name="Pangilinan J."/>
            <person name="Riley R."/>
            <person name="Labutti K."/>
            <person name="Andreopoulos B."/>
            <person name="Lipzen A."/>
            <person name="Chen C."/>
            <person name="Yanf M."/>
            <person name="Daum C."/>
            <person name="Ng V."/>
            <person name="Clum A."/>
            <person name="Ohm R."/>
            <person name="Martin F."/>
            <person name="Silar P."/>
            <person name="Natvig D."/>
            <person name="Lalanne C."/>
            <person name="Gautier V."/>
            <person name="Ament-Velasquez S.L."/>
            <person name="Kruys A."/>
            <person name="Hutchinson M.I."/>
            <person name="Powell A.J."/>
            <person name="Barry K."/>
            <person name="Miller A.N."/>
            <person name="Grigoriev I.V."/>
            <person name="Debuchy R."/>
            <person name="Gladieux P."/>
            <person name="Thoren M.H."/>
            <person name="Johannesson H."/>
        </authorList>
    </citation>
    <scope>NUCLEOTIDE SEQUENCE</scope>
    <source>
        <strain evidence="11">CBS 532.94</strain>
    </source>
</reference>
<name>A0AAN7C2M7_9PEZI</name>
<feature type="compositionally biased region" description="Basic and acidic residues" evidence="7">
    <location>
        <begin position="120"/>
        <end position="137"/>
    </location>
</feature>